<organism evidence="2 3">
    <name type="scientific">Sphingobacterium suaedae</name>
    <dbReference type="NCBI Taxonomy" id="1686402"/>
    <lineage>
        <taxon>Bacteria</taxon>
        <taxon>Pseudomonadati</taxon>
        <taxon>Bacteroidota</taxon>
        <taxon>Sphingobacteriia</taxon>
        <taxon>Sphingobacteriales</taxon>
        <taxon>Sphingobacteriaceae</taxon>
        <taxon>Sphingobacterium</taxon>
    </lineage>
</organism>
<feature type="chain" id="PRO_5047266592" evidence="1">
    <location>
        <begin position="27"/>
        <end position="442"/>
    </location>
</feature>
<dbReference type="Pfam" id="PF15892">
    <property type="entry name" value="BNR_4"/>
    <property type="match status" value="1"/>
</dbReference>
<comment type="caution">
    <text evidence="2">The sequence shown here is derived from an EMBL/GenBank/DDBJ whole genome shotgun (WGS) entry which is preliminary data.</text>
</comment>
<evidence type="ECO:0000313" key="3">
    <source>
        <dbReference type="Proteomes" id="UP001597545"/>
    </source>
</evidence>
<dbReference type="InterPro" id="IPR036278">
    <property type="entry name" value="Sialidase_sf"/>
</dbReference>
<keyword evidence="3" id="KW-1185">Reference proteome</keyword>
<dbReference type="EMBL" id="JBHULR010000004">
    <property type="protein sequence ID" value="MFD2548038.1"/>
    <property type="molecule type" value="Genomic_DNA"/>
</dbReference>
<dbReference type="Proteomes" id="UP001597545">
    <property type="component" value="Unassembled WGS sequence"/>
</dbReference>
<dbReference type="RefSeq" id="WP_380903412.1">
    <property type="nucleotide sequence ID" value="NZ_JBHUEG010000001.1"/>
</dbReference>
<feature type="signal peptide" evidence="1">
    <location>
        <begin position="1"/>
        <end position="26"/>
    </location>
</feature>
<protein>
    <submittedName>
        <fullName evidence="2">BNR repeat-containing protein</fullName>
    </submittedName>
</protein>
<dbReference type="SUPFAM" id="SSF50939">
    <property type="entry name" value="Sialidases"/>
    <property type="match status" value="1"/>
</dbReference>
<name>A0ABW5KI79_9SPHI</name>
<gene>
    <name evidence="2" type="ORF">ACFSR5_10325</name>
</gene>
<accession>A0ABW5KI79</accession>
<keyword evidence="1" id="KW-0732">Signal</keyword>
<evidence type="ECO:0000256" key="1">
    <source>
        <dbReference type="SAM" id="SignalP"/>
    </source>
</evidence>
<proteinExistence type="predicted"/>
<sequence length="442" mass="49732">MNIRQNIQAIGLPLLVVLVAHLTAAAQPLGALSEVGLGWARNTVNTAVFRKNSLVSNDSIQYIAYYDREARVVLGKRTLGDDHWETVATPYRGNAKDAHNIISVMVDGAGYLHVAWDHHNSKLRYARSTAPGSLILGAEQPMIGTDETQVTYPEFFRMPNGNVLFFYRDGGSGRGNLVINTYSVKDRTWRRLHTNLIDGEGQRNAYWQAYVDDQGTIHVSWVWRENPDVASNHDLAYARSKDGGHTWERTSGVPYALPITKQSAEYAARIPEKSELINQTSMTTDQAGNPYIATYWREAGADSPQYKLVYYKKGAWAIRSFDFRRSSFSLSGHGTKEIPISRPQVLVKGKGDRVSVLLLFRDKEKGSGASVVQLKDLEAKRFKIVDVYPQSLAAWEPTFDTELWKKKQRLSLFLQETDQKDGEGLLEVAPSVIHVLDWDPKF</sequence>
<reference evidence="3" key="1">
    <citation type="journal article" date="2019" name="Int. J. Syst. Evol. Microbiol.">
        <title>The Global Catalogue of Microorganisms (GCM) 10K type strain sequencing project: providing services to taxonomists for standard genome sequencing and annotation.</title>
        <authorList>
            <consortium name="The Broad Institute Genomics Platform"/>
            <consortium name="The Broad Institute Genome Sequencing Center for Infectious Disease"/>
            <person name="Wu L."/>
            <person name="Ma J."/>
        </authorList>
    </citation>
    <scope>NUCLEOTIDE SEQUENCE [LARGE SCALE GENOMIC DNA]</scope>
    <source>
        <strain evidence="3">KCTC 42662</strain>
    </source>
</reference>
<evidence type="ECO:0000313" key="2">
    <source>
        <dbReference type="EMBL" id="MFD2548038.1"/>
    </source>
</evidence>